<proteinExistence type="predicted"/>
<evidence type="ECO:0000313" key="2">
    <source>
        <dbReference type="Proteomes" id="UP000612893"/>
    </source>
</evidence>
<dbReference type="Pfam" id="PF13489">
    <property type="entry name" value="Methyltransf_23"/>
    <property type="match status" value="1"/>
</dbReference>
<dbReference type="InterPro" id="IPR029063">
    <property type="entry name" value="SAM-dependent_MTases_sf"/>
</dbReference>
<dbReference type="RefSeq" id="WP_338200001.1">
    <property type="nucleotide sequence ID" value="NZ_JAEKNR010000071.1"/>
</dbReference>
<dbReference type="SUPFAM" id="SSF53335">
    <property type="entry name" value="S-adenosyl-L-methionine-dependent methyltransferases"/>
    <property type="match status" value="1"/>
</dbReference>
<dbReference type="Gene3D" id="3.40.50.150">
    <property type="entry name" value="Vaccinia Virus protein VP39"/>
    <property type="match status" value="1"/>
</dbReference>
<keyword evidence="1" id="KW-0489">Methyltransferase</keyword>
<dbReference type="AlphaFoldDB" id="A0A934NCQ8"/>
<organism evidence="1 2">
    <name type="scientific">Candidatus Nephthysia bennettiae</name>
    <dbReference type="NCBI Taxonomy" id="3127016"/>
    <lineage>
        <taxon>Bacteria</taxon>
        <taxon>Bacillati</taxon>
        <taxon>Candidatus Dormiibacterota</taxon>
        <taxon>Candidatus Dormibacteria</taxon>
        <taxon>Candidatus Dormibacterales</taxon>
        <taxon>Candidatus Dormibacteraceae</taxon>
        <taxon>Candidatus Nephthysia</taxon>
    </lineage>
</organism>
<dbReference type="GO" id="GO:0032259">
    <property type="term" value="P:methylation"/>
    <property type="evidence" value="ECO:0007669"/>
    <property type="project" value="UniProtKB-KW"/>
</dbReference>
<dbReference type="EMBL" id="JAEKNR010000071">
    <property type="protein sequence ID" value="MBJ7597622.1"/>
    <property type="molecule type" value="Genomic_DNA"/>
</dbReference>
<gene>
    <name evidence="1" type="ORF">JF922_05995</name>
</gene>
<protein>
    <submittedName>
        <fullName evidence="1">Class I SAM-dependent methyltransferase</fullName>
    </submittedName>
</protein>
<reference evidence="1" key="1">
    <citation type="submission" date="2020-10" db="EMBL/GenBank/DDBJ databases">
        <title>Ca. Dormibacterota MAGs.</title>
        <authorList>
            <person name="Montgomery K."/>
        </authorList>
    </citation>
    <scope>NUCLEOTIDE SEQUENCE [LARGE SCALE GENOMIC DNA]</scope>
    <source>
        <strain evidence="1">SC8812_S17_10</strain>
    </source>
</reference>
<name>A0A934NCQ8_9BACT</name>
<keyword evidence="1" id="KW-0808">Transferase</keyword>
<evidence type="ECO:0000313" key="1">
    <source>
        <dbReference type="EMBL" id="MBJ7597622.1"/>
    </source>
</evidence>
<comment type="caution">
    <text evidence="1">The sequence shown here is derived from an EMBL/GenBank/DDBJ whole genome shotgun (WGS) entry which is preliminary data.</text>
</comment>
<dbReference type="CDD" id="cd02440">
    <property type="entry name" value="AdoMet_MTases"/>
    <property type="match status" value="1"/>
</dbReference>
<dbReference type="GO" id="GO:0008168">
    <property type="term" value="F:methyltransferase activity"/>
    <property type="evidence" value="ECO:0007669"/>
    <property type="project" value="UniProtKB-KW"/>
</dbReference>
<keyword evidence="2" id="KW-1185">Reference proteome</keyword>
<sequence>MDTSRRKLADALLTRSLDLVEWENGGPSQEEIARSRRFAWADTERCLSAAELARPILAARPEADVLDVGAGYLYMSSAFRMVFGEAFSLHTLEHPARAGTLSNDRFKSALDELQAELRTADLACDSLPWPEGSFDVVLFCDVIEHMEPTVVPAVVERLGRLLRPGGRLVISSPNLPAFCRLASLAFGRGAIQAPAVPLEYAGGTYGHIRLYGRVDVEQLMAETGLRLAEWRFLNWELVFLPRDSMGRRVMHVGQAIAPLLARRLATSWIAGCEREPEPSPPD</sequence>
<accession>A0A934NCQ8</accession>
<dbReference type="Proteomes" id="UP000612893">
    <property type="component" value="Unassembled WGS sequence"/>
</dbReference>